<feature type="non-terminal residue" evidence="1">
    <location>
        <position position="82"/>
    </location>
</feature>
<name>X0X072_9ZZZZ</name>
<comment type="caution">
    <text evidence="1">The sequence shown here is derived from an EMBL/GenBank/DDBJ whole genome shotgun (WGS) entry which is preliminary data.</text>
</comment>
<proteinExistence type="predicted"/>
<evidence type="ECO:0000313" key="1">
    <source>
        <dbReference type="EMBL" id="GAG36380.1"/>
    </source>
</evidence>
<accession>X0X072</accession>
<dbReference type="EMBL" id="BARS01041822">
    <property type="protein sequence ID" value="GAG36380.1"/>
    <property type="molecule type" value="Genomic_DNA"/>
</dbReference>
<organism evidence="1">
    <name type="scientific">marine sediment metagenome</name>
    <dbReference type="NCBI Taxonomy" id="412755"/>
    <lineage>
        <taxon>unclassified sequences</taxon>
        <taxon>metagenomes</taxon>
        <taxon>ecological metagenomes</taxon>
    </lineage>
</organism>
<protein>
    <submittedName>
        <fullName evidence="1">Uncharacterized protein</fullName>
    </submittedName>
</protein>
<sequence length="82" mass="9094">MDYSYICLMKEVTDALTAIAATLGVDFLRTKSLTEADIENHNRNSTLDLMVYNGASNITNEFEGAQIIDIIASEIYFLTKAP</sequence>
<reference evidence="1" key="1">
    <citation type="journal article" date="2014" name="Front. Microbiol.">
        <title>High frequency of phylogenetically diverse reductive dehalogenase-homologous genes in deep subseafloor sedimentary metagenomes.</title>
        <authorList>
            <person name="Kawai M."/>
            <person name="Futagami T."/>
            <person name="Toyoda A."/>
            <person name="Takaki Y."/>
            <person name="Nishi S."/>
            <person name="Hori S."/>
            <person name="Arai W."/>
            <person name="Tsubouchi T."/>
            <person name="Morono Y."/>
            <person name="Uchiyama I."/>
            <person name="Ito T."/>
            <person name="Fujiyama A."/>
            <person name="Inagaki F."/>
            <person name="Takami H."/>
        </authorList>
    </citation>
    <scope>NUCLEOTIDE SEQUENCE</scope>
    <source>
        <strain evidence="1">Expedition CK06-06</strain>
    </source>
</reference>
<dbReference type="AlphaFoldDB" id="X0X072"/>
<gene>
    <name evidence="1" type="ORF">S01H1_63536</name>
</gene>